<reference evidence="3 4" key="2">
    <citation type="submission" date="2016-08" db="EMBL/GenBank/DDBJ databases">
        <title>Pervasive Adenine N6-methylation of Active Genes in Fungi.</title>
        <authorList>
            <consortium name="DOE Joint Genome Institute"/>
            <person name="Mondo S.J."/>
            <person name="Dannebaum R.O."/>
            <person name="Kuo R.C."/>
            <person name="Labutti K."/>
            <person name="Haridas S."/>
            <person name="Kuo A."/>
            <person name="Salamov A."/>
            <person name="Ahrendt S.R."/>
            <person name="Lipzen A."/>
            <person name="Sullivan W."/>
            <person name="Andreopoulos W.B."/>
            <person name="Clum A."/>
            <person name="Lindquist E."/>
            <person name="Daum C."/>
            <person name="Ramamoorthy G.K."/>
            <person name="Gryganskyi A."/>
            <person name="Culley D."/>
            <person name="Magnuson J.K."/>
            <person name="James T.Y."/>
            <person name="O'Malley M.A."/>
            <person name="Stajich J.E."/>
            <person name="Spatafora J.W."/>
            <person name="Visel A."/>
            <person name="Grigoriev I.V."/>
        </authorList>
    </citation>
    <scope>NUCLEOTIDE SEQUENCE [LARGE SCALE GENOMIC DNA]</scope>
    <source>
        <strain evidence="3 4">S4</strain>
    </source>
</reference>
<keyword evidence="1" id="KW-0040">ANK repeat</keyword>
<feature type="transmembrane region" description="Helical" evidence="2">
    <location>
        <begin position="54"/>
        <end position="72"/>
    </location>
</feature>
<keyword evidence="4" id="KW-1185">Reference proteome</keyword>
<dbReference type="PROSITE" id="PS50297">
    <property type="entry name" value="ANK_REP_REGION"/>
    <property type="match status" value="1"/>
</dbReference>
<gene>
    <name evidence="3" type="ORF">BCR32DRAFT_248073</name>
</gene>
<keyword evidence="2" id="KW-1133">Transmembrane helix</keyword>
<dbReference type="SUPFAM" id="SSF48403">
    <property type="entry name" value="Ankyrin repeat"/>
    <property type="match status" value="1"/>
</dbReference>
<evidence type="ECO:0000256" key="2">
    <source>
        <dbReference type="SAM" id="Phobius"/>
    </source>
</evidence>
<proteinExistence type="predicted"/>
<reference evidence="3 4" key="1">
    <citation type="submission" date="2016-08" db="EMBL/GenBank/DDBJ databases">
        <title>A Parts List for Fungal Cellulosomes Revealed by Comparative Genomics.</title>
        <authorList>
            <consortium name="DOE Joint Genome Institute"/>
            <person name="Haitjema C.H."/>
            <person name="Gilmore S.P."/>
            <person name="Henske J.K."/>
            <person name="Solomon K.V."/>
            <person name="De Groot R."/>
            <person name="Kuo A."/>
            <person name="Mondo S.J."/>
            <person name="Salamov A.A."/>
            <person name="Labutti K."/>
            <person name="Zhao Z."/>
            <person name="Chiniquy J."/>
            <person name="Barry K."/>
            <person name="Brewer H.M."/>
            <person name="Purvine S.O."/>
            <person name="Wright A.T."/>
            <person name="Boxma B."/>
            <person name="Van Alen T."/>
            <person name="Hackstein J.H."/>
            <person name="Baker S.E."/>
            <person name="Grigoriev I.V."/>
            <person name="O'Malley M.A."/>
        </authorList>
    </citation>
    <scope>NUCLEOTIDE SEQUENCE [LARGE SCALE GENOMIC DNA]</scope>
    <source>
        <strain evidence="3 4">S4</strain>
    </source>
</reference>
<dbReference type="PROSITE" id="PS50088">
    <property type="entry name" value="ANK_REPEAT"/>
    <property type="match status" value="1"/>
</dbReference>
<organism evidence="3 4">
    <name type="scientific">Anaeromyces robustus</name>
    <dbReference type="NCBI Taxonomy" id="1754192"/>
    <lineage>
        <taxon>Eukaryota</taxon>
        <taxon>Fungi</taxon>
        <taxon>Fungi incertae sedis</taxon>
        <taxon>Chytridiomycota</taxon>
        <taxon>Chytridiomycota incertae sedis</taxon>
        <taxon>Neocallimastigomycetes</taxon>
        <taxon>Neocallimastigales</taxon>
        <taxon>Neocallimastigaceae</taxon>
        <taxon>Anaeromyces</taxon>
    </lineage>
</organism>
<dbReference type="InterPro" id="IPR002110">
    <property type="entry name" value="Ankyrin_rpt"/>
</dbReference>
<evidence type="ECO:0000313" key="3">
    <source>
        <dbReference type="EMBL" id="ORX77273.1"/>
    </source>
</evidence>
<evidence type="ECO:0000313" key="4">
    <source>
        <dbReference type="Proteomes" id="UP000193944"/>
    </source>
</evidence>
<keyword evidence="2" id="KW-0812">Transmembrane</keyword>
<sequence length="387" mass="46867">MNKNNKIINIKLFSKHKRIVIGLIKKNDIENLTHYIIKNNIILENFNIKNKFDLLIYGIILNVSINMFNFIYNHCHYKTINYTHLVNKNESVTPLFLALYYSNYDLAKSIIEKGGDINYSKIKYNILYFLKIYKALDKHKLIFILSHGFNIKFINKNQLIYNFEFSLIKAILEFYIFDNYFILQLLSINKNKTPMSKKALYDLIQKEKGKFEIEDLYYNALNEQNCEQIEYIYSYEDTNNHNKNIQRLLQYADKIDASDNNYLKYKILSKIEKKKLNILMEKEHLYQEFNNIYYKKLKEIKNFIKNKTFTQLMIFFEENKFIFKDLRMVDYDFITFSILNNIPIKYIKEVLKYCPLYIFKKKWIKMTLSINNQSLLRILLKSFKDIK</sequence>
<accession>A0A1Y1WUT5</accession>
<dbReference type="InterPro" id="IPR036770">
    <property type="entry name" value="Ankyrin_rpt-contain_sf"/>
</dbReference>
<keyword evidence="2" id="KW-0472">Membrane</keyword>
<dbReference type="AlphaFoldDB" id="A0A1Y1WUT5"/>
<name>A0A1Y1WUT5_9FUNG</name>
<protein>
    <submittedName>
        <fullName evidence="3">Uncharacterized protein</fullName>
    </submittedName>
</protein>
<dbReference type="EMBL" id="MCFG01000256">
    <property type="protein sequence ID" value="ORX77273.1"/>
    <property type="molecule type" value="Genomic_DNA"/>
</dbReference>
<dbReference type="Proteomes" id="UP000193944">
    <property type="component" value="Unassembled WGS sequence"/>
</dbReference>
<evidence type="ECO:0000256" key="1">
    <source>
        <dbReference type="PROSITE-ProRule" id="PRU00023"/>
    </source>
</evidence>
<comment type="caution">
    <text evidence="3">The sequence shown here is derived from an EMBL/GenBank/DDBJ whole genome shotgun (WGS) entry which is preliminary data.</text>
</comment>
<feature type="repeat" description="ANK" evidence="1">
    <location>
        <begin position="90"/>
        <end position="122"/>
    </location>
</feature>